<keyword evidence="3" id="KW-1185">Reference proteome</keyword>
<proteinExistence type="predicted"/>
<evidence type="ECO:0000313" key="2">
    <source>
        <dbReference type="EMBL" id="RXK42059.1"/>
    </source>
</evidence>
<evidence type="ECO:0000256" key="1">
    <source>
        <dbReference type="SAM" id="MobiDB-lite"/>
    </source>
</evidence>
<organism evidence="2 3">
    <name type="scientific">Tremella mesenterica</name>
    <name type="common">Jelly fungus</name>
    <dbReference type="NCBI Taxonomy" id="5217"/>
    <lineage>
        <taxon>Eukaryota</taxon>
        <taxon>Fungi</taxon>
        <taxon>Dikarya</taxon>
        <taxon>Basidiomycota</taxon>
        <taxon>Agaricomycotina</taxon>
        <taxon>Tremellomycetes</taxon>
        <taxon>Tremellales</taxon>
        <taxon>Tremellaceae</taxon>
        <taxon>Tremella</taxon>
    </lineage>
</organism>
<dbReference type="InParanoid" id="A0A4Q1BV87"/>
<name>A0A4Q1BV87_TREME</name>
<gene>
    <name evidence="2" type="ORF">M231_00781</name>
</gene>
<reference evidence="2 3" key="1">
    <citation type="submission" date="2016-06" db="EMBL/GenBank/DDBJ databases">
        <title>Evolution of pathogenesis and genome organization in the Tremellales.</title>
        <authorList>
            <person name="Cuomo C."/>
            <person name="Litvintseva A."/>
            <person name="Heitman J."/>
            <person name="Chen Y."/>
            <person name="Sun S."/>
            <person name="Springer D."/>
            <person name="Dromer F."/>
            <person name="Young S."/>
            <person name="Zeng Q."/>
            <person name="Chapman S."/>
            <person name="Gujja S."/>
            <person name="Saif S."/>
            <person name="Birren B."/>
        </authorList>
    </citation>
    <scope>NUCLEOTIDE SEQUENCE [LARGE SCALE GENOMIC DNA]</scope>
    <source>
        <strain evidence="2 3">ATCC 28783</strain>
    </source>
</reference>
<dbReference type="EMBL" id="SDIL01000004">
    <property type="protein sequence ID" value="RXK42059.1"/>
    <property type="molecule type" value="Genomic_DNA"/>
</dbReference>
<feature type="region of interest" description="Disordered" evidence="1">
    <location>
        <begin position="146"/>
        <end position="180"/>
    </location>
</feature>
<accession>A0A4Q1BV87</accession>
<dbReference type="Proteomes" id="UP000289152">
    <property type="component" value="Unassembled WGS sequence"/>
</dbReference>
<dbReference type="AlphaFoldDB" id="A0A4Q1BV87"/>
<evidence type="ECO:0000313" key="3">
    <source>
        <dbReference type="Proteomes" id="UP000289152"/>
    </source>
</evidence>
<feature type="region of interest" description="Disordered" evidence="1">
    <location>
        <begin position="1"/>
        <end position="24"/>
    </location>
</feature>
<comment type="caution">
    <text evidence="2">The sequence shown here is derived from an EMBL/GenBank/DDBJ whole genome shotgun (WGS) entry which is preliminary data.</text>
</comment>
<sequence>MSDPEDDGMTLVGERTDVSGASSSLTLVHAEIPQPRSGPPSPRLVVAGLARFLRPSTQRQSVWTLQRVPTRSIILRPFHSVLFRSWVTHTYICQEPRTEPRESEDWTESLIEQALRVDGMIVQVLQSQTFTQEQDPFPIYVCASSAAPPASSPQSWVFRGRGRASRSDAEPQEPPVGRDRIHEEFVSNGLYDCIRIWEGSATQTQIAEGPSTS</sequence>
<protein>
    <submittedName>
        <fullName evidence="2">Uncharacterized protein</fullName>
    </submittedName>
</protein>